<feature type="domain" description="Alcohol dehydrogenase-like C-terminal" evidence="6">
    <location>
        <begin position="143"/>
        <end position="262"/>
    </location>
</feature>
<dbReference type="GO" id="GO:0046872">
    <property type="term" value="F:metal ion binding"/>
    <property type="evidence" value="ECO:0007669"/>
    <property type="project" value="UniProtKB-KW"/>
</dbReference>
<dbReference type="InterPro" id="IPR013149">
    <property type="entry name" value="ADH-like_C"/>
</dbReference>
<dbReference type="Pfam" id="PF00107">
    <property type="entry name" value="ADH_zinc_N"/>
    <property type="match status" value="1"/>
</dbReference>
<dbReference type="SUPFAM" id="SSF50129">
    <property type="entry name" value="GroES-like"/>
    <property type="match status" value="1"/>
</dbReference>
<evidence type="ECO:0000256" key="5">
    <source>
        <dbReference type="ARBA" id="ARBA00023002"/>
    </source>
</evidence>
<dbReference type="KEGG" id="far:ABE41_017535"/>
<proteinExistence type="inferred from homology"/>
<evidence type="ECO:0000256" key="2">
    <source>
        <dbReference type="ARBA" id="ARBA00008072"/>
    </source>
</evidence>
<keyword evidence="8" id="KW-1185">Reference proteome</keyword>
<sequence>MKSVVAVDGKVEIMDETIPEMKDGYLLIKTSYSAISPGTELGLLALSMDAKRSLGYSAVGTVVKCGKHTESFLENEMVACYGAPYVKHAEYLLVPKTLCSSIPRSVDPKEAALAGLGAIAIHSLRVGNLQFGESVVVAGLGILGQLIGQIALAAGYQVLPYDISAERSNLFQDITGVESYTTIEDLKNAISAKTKGFGADAVLLCAGGKESTLTKECLNWIRDKGKAVIVGDIEPNFPRDLMFGKEAQILIARAGGPGRYDPLYERSATDYPYGFIRWTEGRNVEEYIRLLSENRLKVAPYLNDVVPLEDVSSAYLQLKDKKSSVLTKVIEFGIESDRLIERNETG</sequence>
<dbReference type="AlphaFoldDB" id="A0A1B1Z8S0"/>
<gene>
    <name evidence="7" type="ORF">ABE41_017535</name>
</gene>
<comment type="similarity">
    <text evidence="2">Belongs to the zinc-containing alcohol dehydrogenase family.</text>
</comment>
<evidence type="ECO:0000313" key="8">
    <source>
        <dbReference type="Proteomes" id="UP000077412"/>
    </source>
</evidence>
<dbReference type="InterPro" id="IPR036291">
    <property type="entry name" value="NAD(P)-bd_dom_sf"/>
</dbReference>
<accession>A0A1B1Z8S0</accession>
<dbReference type="OrthoDB" id="9781031at2"/>
<keyword evidence="4" id="KW-0862">Zinc</keyword>
<dbReference type="SUPFAM" id="SSF51735">
    <property type="entry name" value="NAD(P)-binding Rossmann-fold domains"/>
    <property type="match status" value="1"/>
</dbReference>
<dbReference type="EMBL" id="CP016761">
    <property type="protein sequence ID" value="ANX13816.1"/>
    <property type="molecule type" value="Genomic_DNA"/>
</dbReference>
<dbReference type="PANTHER" id="PTHR43350:SF19">
    <property type="entry name" value="D-GULOSIDE 3-DEHYDROGENASE"/>
    <property type="match status" value="1"/>
</dbReference>
<organism evidence="7 8">
    <name type="scientific">Fictibacillus arsenicus</name>
    <dbReference type="NCBI Taxonomy" id="255247"/>
    <lineage>
        <taxon>Bacteria</taxon>
        <taxon>Bacillati</taxon>
        <taxon>Bacillota</taxon>
        <taxon>Bacilli</taxon>
        <taxon>Bacillales</taxon>
        <taxon>Fictibacillaceae</taxon>
        <taxon>Fictibacillus</taxon>
    </lineage>
</organism>
<dbReference type="Gene3D" id="3.90.180.10">
    <property type="entry name" value="Medium-chain alcohol dehydrogenases, catalytic domain"/>
    <property type="match status" value="1"/>
</dbReference>
<keyword evidence="5" id="KW-0560">Oxidoreductase</keyword>
<reference evidence="7 8" key="1">
    <citation type="submission" date="2016-08" db="EMBL/GenBank/DDBJ databases">
        <title>Complete genome sequence of Fictibacillus arsenicus G25-54, a strain with toxicity to nematodes and a potential arsenic-resistance activity.</title>
        <authorList>
            <person name="Zheng Z."/>
        </authorList>
    </citation>
    <scope>NUCLEOTIDE SEQUENCE [LARGE SCALE GENOMIC DNA]</scope>
    <source>
        <strain evidence="7 8">G25-54</strain>
    </source>
</reference>
<dbReference type="PANTHER" id="PTHR43350">
    <property type="entry name" value="NAD-DEPENDENT ALCOHOL DEHYDROGENASE"/>
    <property type="match status" value="1"/>
</dbReference>
<keyword evidence="3" id="KW-0479">Metal-binding</keyword>
<evidence type="ECO:0000256" key="1">
    <source>
        <dbReference type="ARBA" id="ARBA00001947"/>
    </source>
</evidence>
<dbReference type="CDD" id="cd08255">
    <property type="entry name" value="2-desacetyl-2-hydroxyethyl_bacteriochlorophyllide_like"/>
    <property type="match status" value="1"/>
</dbReference>
<dbReference type="RefSeq" id="WP_066293167.1">
    <property type="nucleotide sequence ID" value="NZ_CP016761.1"/>
</dbReference>
<evidence type="ECO:0000313" key="7">
    <source>
        <dbReference type="EMBL" id="ANX13816.1"/>
    </source>
</evidence>
<name>A0A1B1Z8S0_9BACL</name>
<dbReference type="STRING" id="255247.ABE41_017535"/>
<evidence type="ECO:0000256" key="3">
    <source>
        <dbReference type="ARBA" id="ARBA00022723"/>
    </source>
</evidence>
<dbReference type="GO" id="GO:0016491">
    <property type="term" value="F:oxidoreductase activity"/>
    <property type="evidence" value="ECO:0007669"/>
    <property type="project" value="UniProtKB-KW"/>
</dbReference>
<evidence type="ECO:0000256" key="4">
    <source>
        <dbReference type="ARBA" id="ARBA00022833"/>
    </source>
</evidence>
<dbReference type="Proteomes" id="UP000077412">
    <property type="component" value="Chromosome"/>
</dbReference>
<comment type="cofactor">
    <cofactor evidence="1">
        <name>Zn(2+)</name>
        <dbReference type="ChEBI" id="CHEBI:29105"/>
    </cofactor>
</comment>
<protein>
    <submittedName>
        <fullName evidence="7">Alcohol dehydrogenase</fullName>
    </submittedName>
</protein>
<dbReference type="InterPro" id="IPR011032">
    <property type="entry name" value="GroES-like_sf"/>
</dbReference>
<evidence type="ECO:0000259" key="6">
    <source>
        <dbReference type="Pfam" id="PF00107"/>
    </source>
</evidence>